<accession>A0AAV4WB49</accession>
<dbReference type="AlphaFoldDB" id="A0AAV4WB49"/>
<dbReference type="Proteomes" id="UP001054945">
    <property type="component" value="Unassembled WGS sequence"/>
</dbReference>
<dbReference type="CDD" id="cd09276">
    <property type="entry name" value="Rnase_HI_RT_non_LTR"/>
    <property type="match status" value="1"/>
</dbReference>
<dbReference type="InterPro" id="IPR036397">
    <property type="entry name" value="RNaseH_sf"/>
</dbReference>
<dbReference type="InterPro" id="IPR012337">
    <property type="entry name" value="RNaseH-like_sf"/>
</dbReference>
<evidence type="ECO:0000313" key="2">
    <source>
        <dbReference type="Proteomes" id="UP001054945"/>
    </source>
</evidence>
<keyword evidence="2" id="KW-1185">Reference proteome</keyword>
<dbReference type="Gene3D" id="3.30.420.10">
    <property type="entry name" value="Ribonuclease H-like superfamily/Ribonuclease H"/>
    <property type="match status" value="1"/>
</dbReference>
<organism evidence="1 2">
    <name type="scientific">Caerostris extrusa</name>
    <name type="common">Bark spider</name>
    <name type="synonym">Caerostris bankana</name>
    <dbReference type="NCBI Taxonomy" id="172846"/>
    <lineage>
        <taxon>Eukaryota</taxon>
        <taxon>Metazoa</taxon>
        <taxon>Ecdysozoa</taxon>
        <taxon>Arthropoda</taxon>
        <taxon>Chelicerata</taxon>
        <taxon>Arachnida</taxon>
        <taxon>Araneae</taxon>
        <taxon>Araneomorphae</taxon>
        <taxon>Entelegynae</taxon>
        <taxon>Araneoidea</taxon>
        <taxon>Araneidae</taxon>
        <taxon>Caerostris</taxon>
    </lineage>
</organism>
<comment type="caution">
    <text evidence="1">The sequence shown here is derived from an EMBL/GenBank/DDBJ whole genome shotgun (WGS) entry which is preliminary data.</text>
</comment>
<dbReference type="GO" id="GO:0003676">
    <property type="term" value="F:nucleic acid binding"/>
    <property type="evidence" value="ECO:0007669"/>
    <property type="project" value="InterPro"/>
</dbReference>
<sequence length="148" mass="16088">MVTLATSGERFPEQYWLHEYTDGSATRADNNAGAGVYSRDFSLNMAVGANCSKFDGEVTVVHMALTEIINREEQNIVIFIDSQAIITAISSIMPPKNSSLLECQLLIDSVIEGGNNVTLQWAPSHCVAPSLQITLLSRIQSSSTRSPL</sequence>
<gene>
    <name evidence="1" type="ORF">CEXT_489931</name>
</gene>
<evidence type="ECO:0000313" key="1">
    <source>
        <dbReference type="EMBL" id="GIY79054.1"/>
    </source>
</evidence>
<dbReference type="EMBL" id="BPLR01015840">
    <property type="protein sequence ID" value="GIY79054.1"/>
    <property type="molecule type" value="Genomic_DNA"/>
</dbReference>
<protein>
    <submittedName>
        <fullName evidence="1">Uncharacterized protein LOC103524116</fullName>
    </submittedName>
</protein>
<proteinExistence type="predicted"/>
<reference evidence="1 2" key="1">
    <citation type="submission" date="2021-06" db="EMBL/GenBank/DDBJ databases">
        <title>Caerostris extrusa draft genome.</title>
        <authorList>
            <person name="Kono N."/>
            <person name="Arakawa K."/>
        </authorList>
    </citation>
    <scope>NUCLEOTIDE SEQUENCE [LARGE SCALE GENOMIC DNA]</scope>
</reference>
<name>A0AAV4WB49_CAEEX</name>
<dbReference type="SUPFAM" id="SSF53098">
    <property type="entry name" value="Ribonuclease H-like"/>
    <property type="match status" value="1"/>
</dbReference>